<keyword evidence="2" id="KW-1185">Reference proteome</keyword>
<proteinExistence type="predicted"/>
<reference evidence="1" key="1">
    <citation type="submission" date="2020-07" db="EMBL/GenBank/DDBJ databases">
        <title>Multicomponent nature underlies the extraordinary mechanical properties of spider dragline silk.</title>
        <authorList>
            <person name="Kono N."/>
            <person name="Nakamura H."/>
            <person name="Mori M."/>
            <person name="Yoshida Y."/>
            <person name="Ohtoshi R."/>
            <person name="Malay A.D."/>
            <person name="Moran D.A.P."/>
            <person name="Tomita M."/>
            <person name="Numata K."/>
            <person name="Arakawa K."/>
        </authorList>
    </citation>
    <scope>NUCLEOTIDE SEQUENCE</scope>
</reference>
<dbReference type="EMBL" id="BMAO01016856">
    <property type="protein sequence ID" value="GFR11758.1"/>
    <property type="molecule type" value="Genomic_DNA"/>
</dbReference>
<dbReference type="Proteomes" id="UP000887116">
    <property type="component" value="Unassembled WGS sequence"/>
</dbReference>
<accession>A0A8X6GV05</accession>
<protein>
    <submittedName>
        <fullName evidence="1">Uncharacterized protein</fullName>
    </submittedName>
</protein>
<dbReference type="AlphaFoldDB" id="A0A8X6GV05"/>
<comment type="caution">
    <text evidence="1">The sequence shown here is derived from an EMBL/GenBank/DDBJ whole genome shotgun (WGS) entry which is preliminary data.</text>
</comment>
<name>A0A8X6GV05_TRICU</name>
<sequence length="79" mass="9424">MDEERFFKELALFVNSPKVSKLLEEYELEKKSIPYAPKTSPVTPVRLENRAYQVINNDPVRNLQMLFDIRDEQRRNNNP</sequence>
<evidence type="ECO:0000313" key="2">
    <source>
        <dbReference type="Proteomes" id="UP000887116"/>
    </source>
</evidence>
<evidence type="ECO:0000313" key="1">
    <source>
        <dbReference type="EMBL" id="GFR11758.1"/>
    </source>
</evidence>
<gene>
    <name evidence="1" type="ORF">TNCT_511601</name>
</gene>
<organism evidence="1 2">
    <name type="scientific">Trichonephila clavata</name>
    <name type="common">Joro spider</name>
    <name type="synonym">Nephila clavata</name>
    <dbReference type="NCBI Taxonomy" id="2740835"/>
    <lineage>
        <taxon>Eukaryota</taxon>
        <taxon>Metazoa</taxon>
        <taxon>Ecdysozoa</taxon>
        <taxon>Arthropoda</taxon>
        <taxon>Chelicerata</taxon>
        <taxon>Arachnida</taxon>
        <taxon>Araneae</taxon>
        <taxon>Araneomorphae</taxon>
        <taxon>Entelegynae</taxon>
        <taxon>Araneoidea</taxon>
        <taxon>Nephilidae</taxon>
        <taxon>Trichonephila</taxon>
    </lineage>
</organism>